<dbReference type="OrthoDB" id="9803529at2"/>
<dbReference type="Pfam" id="PF19295">
    <property type="entry name" value="SufBD_N"/>
    <property type="match status" value="1"/>
</dbReference>
<dbReference type="Proteomes" id="UP000294854">
    <property type="component" value="Unassembled WGS sequence"/>
</dbReference>
<evidence type="ECO:0000313" key="5">
    <source>
        <dbReference type="Proteomes" id="UP000294854"/>
    </source>
</evidence>
<dbReference type="SUPFAM" id="SSF101960">
    <property type="entry name" value="Stabilizer of iron transporter SufD"/>
    <property type="match status" value="1"/>
</dbReference>
<proteinExistence type="inferred from homology"/>
<keyword evidence="5" id="KW-1185">Reference proteome</keyword>
<dbReference type="InterPro" id="IPR037284">
    <property type="entry name" value="SUF_FeS_clus_asmbl_SufBD_sf"/>
</dbReference>
<evidence type="ECO:0000313" key="4">
    <source>
        <dbReference type="EMBL" id="TDG73717.1"/>
    </source>
</evidence>
<reference evidence="4 5" key="1">
    <citation type="journal article" date="2019" name="Appl. Microbiol. Biotechnol.">
        <title>Uncovering carbohydrate metabolism through a genotype-phenotype association study of 56 lactic acid bacteria genomes.</title>
        <authorList>
            <person name="Buron-Moles G."/>
            <person name="Chailyan A."/>
            <person name="Dolejs I."/>
            <person name="Forster J."/>
            <person name="Miks M.H."/>
        </authorList>
    </citation>
    <scope>NUCLEOTIDE SEQUENCE [LARGE SCALE GENOMIC DNA]</scope>
    <source>
        <strain evidence="4 5">ATCC 49373</strain>
    </source>
</reference>
<dbReference type="GO" id="GO:0016226">
    <property type="term" value="P:iron-sulfur cluster assembly"/>
    <property type="evidence" value="ECO:0007669"/>
    <property type="project" value="InterPro"/>
</dbReference>
<comment type="caution">
    <text evidence="4">The sequence shown here is derived from an EMBL/GenBank/DDBJ whole genome shotgun (WGS) entry which is preliminary data.</text>
</comment>
<sequence>MDLVKDQIETDELVNAAKLNGEPSWFVNMRLHAAKQMNDLKMPLVQRFDYRDWRYTADAKLQWETSSLLNEDMGQKSDSDISIVQVGQTTVQVKLPADLQQKGVILTDIFSAIKNYPDLVQKYLMTKAITAEDNRLASYHLAYLNSGIFLYIPENVVIKEPIEAKLVQDSTKTNPFISHVLIVAEAGSEVAFTQHLTTQGEKQNEANCMVEILAAQDSQVKFSSVDELGANTLAYLERRAYVERNATVDWAMGILNEGNTIGDFNANLIGDGAQTDAKVIAISSHSQRLGINTGVTNRGKHSVGNILQRGVILEKSELVFNGIGNIIHGASGAKAEQENRILMMSSEAHGNANPILLIDENDVLAGHAASVGQVDQQQLYYLMSRGIDCETAERLVIRGFLGAVLSAIPAKAVRQQLIGTIERKLENGQ</sequence>
<evidence type="ECO:0008006" key="6">
    <source>
        <dbReference type="Google" id="ProtNLM"/>
    </source>
</evidence>
<name>A0A4R5NGV5_9LACO</name>
<feature type="domain" description="SUF system FeS cluster assembly SufBD N-terminal" evidence="3">
    <location>
        <begin position="94"/>
        <end position="162"/>
    </location>
</feature>
<protein>
    <recommendedName>
        <fullName evidence="6">FeS assembly protein SufD</fullName>
    </recommendedName>
</protein>
<feature type="domain" description="SUF system FeS cluster assembly SufBD core" evidence="2">
    <location>
        <begin position="174"/>
        <end position="400"/>
    </location>
</feature>
<gene>
    <name evidence="4" type="ORF">C5L31_000964</name>
</gene>
<accession>A0A4R5NGV5</accession>
<evidence type="ECO:0000259" key="3">
    <source>
        <dbReference type="Pfam" id="PF19295"/>
    </source>
</evidence>
<dbReference type="InterPro" id="IPR045595">
    <property type="entry name" value="SufBD_N"/>
</dbReference>
<organism evidence="4 5">
    <name type="scientific">Secundilactobacillus malefermentans</name>
    <dbReference type="NCBI Taxonomy" id="176292"/>
    <lineage>
        <taxon>Bacteria</taxon>
        <taxon>Bacillati</taxon>
        <taxon>Bacillota</taxon>
        <taxon>Bacilli</taxon>
        <taxon>Lactobacillales</taxon>
        <taxon>Lactobacillaceae</taxon>
        <taxon>Secundilactobacillus</taxon>
    </lineage>
</organism>
<dbReference type="AlphaFoldDB" id="A0A4R5NGV5"/>
<dbReference type="InterPro" id="IPR055346">
    <property type="entry name" value="Fe-S_cluster_assembly_SufBD"/>
</dbReference>
<evidence type="ECO:0000256" key="1">
    <source>
        <dbReference type="ARBA" id="ARBA00043967"/>
    </source>
</evidence>
<dbReference type="EMBL" id="PUFO01000084">
    <property type="protein sequence ID" value="TDG73717.1"/>
    <property type="molecule type" value="Genomic_DNA"/>
</dbReference>
<dbReference type="InterPro" id="IPR000825">
    <property type="entry name" value="SUF_FeS_clus_asmbl_SufBD_core"/>
</dbReference>
<dbReference type="Pfam" id="PF01458">
    <property type="entry name" value="SUFBD_core"/>
    <property type="match status" value="1"/>
</dbReference>
<comment type="similarity">
    <text evidence="1">Belongs to the iron-sulfur cluster assembly SufBD family.</text>
</comment>
<dbReference type="STRING" id="1122149.FD44_GL000779"/>
<dbReference type="PANTHER" id="PTHR30508:SF1">
    <property type="entry name" value="UPF0051 PROTEIN ABCI8, CHLOROPLASTIC-RELATED"/>
    <property type="match status" value="1"/>
</dbReference>
<dbReference type="RefSeq" id="WP_010619162.1">
    <property type="nucleotide sequence ID" value="NZ_PUFO01000084.1"/>
</dbReference>
<dbReference type="InterPro" id="IPR011542">
    <property type="entry name" value="SUF_FeS_clus_asmbl_SufD"/>
</dbReference>
<dbReference type="NCBIfam" id="TIGR01981">
    <property type="entry name" value="sufD"/>
    <property type="match status" value="1"/>
</dbReference>
<dbReference type="PANTHER" id="PTHR30508">
    <property type="entry name" value="FES CLUSTER ASSEMBLY PROTEIN SUF"/>
    <property type="match status" value="1"/>
</dbReference>
<evidence type="ECO:0000259" key="2">
    <source>
        <dbReference type="Pfam" id="PF01458"/>
    </source>
</evidence>